<protein>
    <submittedName>
        <fullName evidence="1">Uncharacterized protein</fullName>
    </submittedName>
</protein>
<evidence type="ECO:0000313" key="1">
    <source>
        <dbReference type="EMBL" id="MFF0008829.1"/>
    </source>
</evidence>
<name>A0ABW6N6B8_9ACTN</name>
<keyword evidence="2" id="KW-1185">Reference proteome</keyword>
<reference evidence="1 2" key="1">
    <citation type="submission" date="2024-10" db="EMBL/GenBank/DDBJ databases">
        <title>The Natural Products Discovery Center: Release of the First 8490 Sequenced Strains for Exploring Actinobacteria Biosynthetic Diversity.</title>
        <authorList>
            <person name="Kalkreuter E."/>
            <person name="Kautsar S.A."/>
            <person name="Yang D."/>
            <person name="Bader C.D."/>
            <person name="Teijaro C.N."/>
            <person name="Fluegel L."/>
            <person name="Davis C.M."/>
            <person name="Simpson J.R."/>
            <person name="Lauterbach L."/>
            <person name="Steele A.D."/>
            <person name="Gui C."/>
            <person name="Meng S."/>
            <person name="Li G."/>
            <person name="Viehrig K."/>
            <person name="Ye F."/>
            <person name="Su P."/>
            <person name="Kiefer A.F."/>
            <person name="Nichols A."/>
            <person name="Cepeda A.J."/>
            <person name="Yan W."/>
            <person name="Fan B."/>
            <person name="Jiang Y."/>
            <person name="Adhikari A."/>
            <person name="Zheng C.-J."/>
            <person name="Schuster L."/>
            <person name="Cowan T.M."/>
            <person name="Smanski M.J."/>
            <person name="Chevrette M.G."/>
            <person name="De Carvalho L.P.S."/>
            <person name="Shen B."/>
        </authorList>
    </citation>
    <scope>NUCLEOTIDE SEQUENCE [LARGE SCALE GENOMIC DNA]</scope>
    <source>
        <strain evidence="1 2">NPDC005497</strain>
    </source>
</reference>
<gene>
    <name evidence="1" type="ORF">ACFYQT_36135</name>
</gene>
<dbReference type="RefSeq" id="WP_361944648.1">
    <property type="nucleotide sequence ID" value="NZ_JBEXVS010000064.1"/>
</dbReference>
<evidence type="ECO:0000313" key="2">
    <source>
        <dbReference type="Proteomes" id="UP001601422"/>
    </source>
</evidence>
<sequence length="72" mass="7579">MRVAADSPAAPLVVIRLLALLPPQWPCSTQVSADRITLRVGADPDAARAAVAGALRDRALRGWSLPDAGFVF</sequence>
<organism evidence="1 2">
    <name type="scientific">Streptomyces tibetensis</name>
    <dbReference type="NCBI Taxonomy" id="2382123"/>
    <lineage>
        <taxon>Bacteria</taxon>
        <taxon>Bacillati</taxon>
        <taxon>Actinomycetota</taxon>
        <taxon>Actinomycetes</taxon>
        <taxon>Kitasatosporales</taxon>
        <taxon>Streptomycetaceae</taxon>
        <taxon>Streptomyces</taxon>
    </lineage>
</organism>
<dbReference type="Proteomes" id="UP001601422">
    <property type="component" value="Unassembled WGS sequence"/>
</dbReference>
<proteinExistence type="predicted"/>
<accession>A0ABW6N6B8</accession>
<comment type="caution">
    <text evidence="1">The sequence shown here is derived from an EMBL/GenBank/DDBJ whole genome shotgun (WGS) entry which is preliminary data.</text>
</comment>
<dbReference type="EMBL" id="JBIAJP010000015">
    <property type="protein sequence ID" value="MFF0008829.1"/>
    <property type="molecule type" value="Genomic_DNA"/>
</dbReference>